<proteinExistence type="predicted"/>
<feature type="transmembrane region" description="Helical" evidence="1">
    <location>
        <begin position="248"/>
        <end position="270"/>
    </location>
</feature>
<gene>
    <name evidence="3" type="ORF">G3T36_11220</name>
</gene>
<evidence type="ECO:0000259" key="2">
    <source>
        <dbReference type="Pfam" id="PF12051"/>
    </source>
</evidence>
<evidence type="ECO:0000313" key="4">
    <source>
        <dbReference type="Proteomes" id="UP000474967"/>
    </source>
</evidence>
<dbReference type="Pfam" id="PF12051">
    <property type="entry name" value="DUF3533"/>
    <property type="match status" value="1"/>
</dbReference>
<dbReference type="EMBL" id="JAAGWY010000002">
    <property type="protein sequence ID" value="NEN06442.1"/>
    <property type="molecule type" value="Genomic_DNA"/>
</dbReference>
<feature type="domain" description="DUF3533" evidence="2">
    <location>
        <begin position="153"/>
        <end position="316"/>
    </location>
</feature>
<keyword evidence="1" id="KW-0812">Transmembrane</keyword>
<name>A0A6L9XYC6_9MICO</name>
<accession>A0A6L9XYC6</accession>
<dbReference type="RefSeq" id="WP_163289859.1">
    <property type="nucleotide sequence ID" value="NZ_JAAGWY010000002.1"/>
</dbReference>
<feature type="transmembrane region" description="Helical" evidence="1">
    <location>
        <begin position="190"/>
        <end position="210"/>
    </location>
</feature>
<feature type="transmembrane region" description="Helical" evidence="1">
    <location>
        <begin position="216"/>
        <end position="236"/>
    </location>
</feature>
<feature type="transmembrane region" description="Helical" evidence="1">
    <location>
        <begin position="305"/>
        <end position="325"/>
    </location>
</feature>
<organism evidence="3 4">
    <name type="scientific">Leifsonia tongyongensis</name>
    <dbReference type="NCBI Taxonomy" id="1268043"/>
    <lineage>
        <taxon>Bacteria</taxon>
        <taxon>Bacillati</taxon>
        <taxon>Actinomycetota</taxon>
        <taxon>Actinomycetes</taxon>
        <taxon>Micrococcales</taxon>
        <taxon>Microbacteriaceae</taxon>
        <taxon>Leifsonia</taxon>
    </lineage>
</organism>
<dbReference type="AlphaFoldDB" id="A0A6L9XYC6"/>
<keyword evidence="4" id="KW-1185">Reference proteome</keyword>
<sequence length="363" mass="38387">MTRRSRIRRLAPGSHLPALVVTLIIAAVAALFAASYSLAMADPKPHDVPIGLVSSAVTPTQLRAALAEPTTTTTFRITTFPTTADALAAIQDQRIYGALADDGTSGRLYVSSASGDSVARLLEADAPALETAFGHPVTVEDTHPLSPGDPSGLVLFYVPLVAVIIGFLGAVQTRTNAAKLTIRGELSWDLVRSVLAAFAIVLSIGVILRIMPMPFLPAWGVPALTMLVAGMTYNVFRMLIGARWALLPTWVVFVLISNPASGGAVAPSLLPPFYEFIGRWMPTGAAVNAIRDLAYFPGNLHAEPYIVLGAWLVVTTTLFVALRLYRFGPGVPGDAVNGFVHRPAVAEDGPTSDTTPNPIVTSK</sequence>
<evidence type="ECO:0000256" key="1">
    <source>
        <dbReference type="SAM" id="Phobius"/>
    </source>
</evidence>
<protein>
    <submittedName>
        <fullName evidence="3">DUF3533 domain-containing protein</fullName>
    </submittedName>
</protein>
<keyword evidence="1" id="KW-1133">Transmembrane helix</keyword>
<comment type="caution">
    <text evidence="3">The sequence shown here is derived from an EMBL/GenBank/DDBJ whole genome shotgun (WGS) entry which is preliminary data.</text>
</comment>
<feature type="transmembrane region" description="Helical" evidence="1">
    <location>
        <begin position="152"/>
        <end position="170"/>
    </location>
</feature>
<dbReference type="Proteomes" id="UP000474967">
    <property type="component" value="Unassembled WGS sequence"/>
</dbReference>
<dbReference type="InterPro" id="IPR022703">
    <property type="entry name" value="DUF3533"/>
</dbReference>
<reference evidence="3 4" key="1">
    <citation type="journal article" date="2014" name="J. Microbiol.">
        <title>Diaminobutyricibacter tongyongensis gen. nov., sp. nov. and Homoserinibacter gongjuensis gen. nov., sp. nov. belong to the family Microbacteriaceae.</title>
        <authorList>
            <person name="Kim S.J."/>
            <person name="Ahn J.H."/>
            <person name="Weon H.Y."/>
            <person name="Hamada M."/>
            <person name="Suzuki K."/>
            <person name="Kwon S.W."/>
        </authorList>
    </citation>
    <scope>NUCLEOTIDE SEQUENCE [LARGE SCALE GENOMIC DNA]</scope>
    <source>
        <strain evidence="3 4">NBRC 108724</strain>
    </source>
</reference>
<keyword evidence="1" id="KW-0472">Membrane</keyword>
<evidence type="ECO:0000313" key="3">
    <source>
        <dbReference type="EMBL" id="NEN06442.1"/>
    </source>
</evidence>